<dbReference type="AlphaFoldDB" id="A0A5J4VQ56"/>
<dbReference type="SUPFAM" id="SSF48371">
    <property type="entry name" value="ARM repeat"/>
    <property type="match status" value="1"/>
</dbReference>
<dbReference type="InterPro" id="IPR011989">
    <property type="entry name" value="ARM-like"/>
</dbReference>
<accession>A0A5J4VQ56</accession>
<comment type="caution">
    <text evidence="1">The sequence shown here is derived from an EMBL/GenBank/DDBJ whole genome shotgun (WGS) entry which is preliminary data.</text>
</comment>
<gene>
    <name evidence="1" type="ORF">EZS28_019842</name>
</gene>
<evidence type="ECO:0000313" key="2">
    <source>
        <dbReference type="Proteomes" id="UP000324800"/>
    </source>
</evidence>
<organism evidence="1 2">
    <name type="scientific">Streblomastix strix</name>
    <dbReference type="NCBI Taxonomy" id="222440"/>
    <lineage>
        <taxon>Eukaryota</taxon>
        <taxon>Metamonada</taxon>
        <taxon>Preaxostyla</taxon>
        <taxon>Oxymonadida</taxon>
        <taxon>Streblomastigidae</taxon>
        <taxon>Streblomastix</taxon>
    </lineage>
</organism>
<name>A0A5J4VQ56_9EUKA</name>
<dbReference type="Proteomes" id="UP000324800">
    <property type="component" value="Unassembled WGS sequence"/>
</dbReference>
<protein>
    <recommendedName>
        <fullName evidence="3">Condensin complex subunit 1 C-terminal domain-containing protein</fullName>
    </recommendedName>
</protein>
<sequence length="160" mass="18750">MVKMVGSEDYKVRKKSIEIILNIIKVGIEGLKEGEQHPYYQKLQSDQTIQKLIQLFKDEKDRDTINYIAQTLAHIFKARPLPTEIKNDIIEELKPCEIDELAFLSENRDENKKKVALAVKKKVIELTDYYQEEVKQKAQEILSLIKNILSKEEEEENDDE</sequence>
<dbReference type="InterPro" id="IPR016024">
    <property type="entry name" value="ARM-type_fold"/>
</dbReference>
<reference evidence="1 2" key="1">
    <citation type="submission" date="2019-03" db="EMBL/GenBank/DDBJ databases">
        <title>Single cell metagenomics reveals metabolic interactions within the superorganism composed of flagellate Streblomastix strix and complex community of Bacteroidetes bacteria on its surface.</title>
        <authorList>
            <person name="Treitli S.C."/>
            <person name="Kolisko M."/>
            <person name="Husnik F."/>
            <person name="Keeling P."/>
            <person name="Hampl V."/>
        </authorList>
    </citation>
    <scope>NUCLEOTIDE SEQUENCE [LARGE SCALE GENOMIC DNA]</scope>
    <source>
        <strain evidence="1">ST1C</strain>
    </source>
</reference>
<dbReference type="Gene3D" id="1.25.10.10">
    <property type="entry name" value="Leucine-rich Repeat Variant"/>
    <property type="match status" value="1"/>
</dbReference>
<proteinExistence type="predicted"/>
<dbReference type="EMBL" id="SNRW01005664">
    <property type="protein sequence ID" value="KAA6384631.1"/>
    <property type="molecule type" value="Genomic_DNA"/>
</dbReference>
<evidence type="ECO:0000313" key="1">
    <source>
        <dbReference type="EMBL" id="KAA6384631.1"/>
    </source>
</evidence>
<evidence type="ECO:0008006" key="3">
    <source>
        <dbReference type="Google" id="ProtNLM"/>
    </source>
</evidence>